<name>A0A085LSB3_9BILA</name>
<sequence length="90" mass="10008">MDQWLPIKWLPLDQPTMAAVTEAFVPPPFLFKRPIPNAPYQSNGKTSAAQAMDCSSSVESKSANQLVRLKRKIFAIGLKEPFPNMSSNTE</sequence>
<protein>
    <submittedName>
        <fullName evidence="1">Uncharacterized protein</fullName>
    </submittedName>
</protein>
<accession>A0A085LSB3</accession>
<proteinExistence type="predicted"/>
<organism evidence="1 2">
    <name type="scientific">Trichuris suis</name>
    <name type="common">pig whipworm</name>
    <dbReference type="NCBI Taxonomy" id="68888"/>
    <lineage>
        <taxon>Eukaryota</taxon>
        <taxon>Metazoa</taxon>
        <taxon>Ecdysozoa</taxon>
        <taxon>Nematoda</taxon>
        <taxon>Enoplea</taxon>
        <taxon>Dorylaimia</taxon>
        <taxon>Trichinellida</taxon>
        <taxon>Trichuridae</taxon>
        <taxon>Trichuris</taxon>
    </lineage>
</organism>
<dbReference type="Proteomes" id="UP000030764">
    <property type="component" value="Unassembled WGS sequence"/>
</dbReference>
<dbReference type="AlphaFoldDB" id="A0A085LSB3"/>
<reference evidence="1 2" key="1">
    <citation type="journal article" date="2014" name="Nat. Genet.">
        <title>Genome and transcriptome of the porcine whipworm Trichuris suis.</title>
        <authorList>
            <person name="Jex A.R."/>
            <person name="Nejsum P."/>
            <person name="Schwarz E.M."/>
            <person name="Hu L."/>
            <person name="Young N.D."/>
            <person name="Hall R.S."/>
            <person name="Korhonen P.K."/>
            <person name="Liao S."/>
            <person name="Thamsborg S."/>
            <person name="Xia J."/>
            <person name="Xu P."/>
            <person name="Wang S."/>
            <person name="Scheerlinck J.P."/>
            <person name="Hofmann A."/>
            <person name="Sternberg P.W."/>
            <person name="Wang J."/>
            <person name="Gasser R.B."/>
        </authorList>
    </citation>
    <scope>NUCLEOTIDE SEQUENCE [LARGE SCALE GENOMIC DNA]</scope>
    <source>
        <strain evidence="1">DCEP-RM93M</strain>
    </source>
</reference>
<evidence type="ECO:0000313" key="2">
    <source>
        <dbReference type="Proteomes" id="UP000030764"/>
    </source>
</evidence>
<dbReference type="EMBL" id="KL363312">
    <property type="protein sequence ID" value="KFD47859.1"/>
    <property type="molecule type" value="Genomic_DNA"/>
</dbReference>
<keyword evidence="2" id="KW-1185">Reference proteome</keyword>
<gene>
    <name evidence="1" type="ORF">M513_11273</name>
</gene>
<evidence type="ECO:0000313" key="1">
    <source>
        <dbReference type="EMBL" id="KFD47859.1"/>
    </source>
</evidence>